<dbReference type="AlphaFoldDB" id="A0A0L0CAB0"/>
<feature type="non-terminal residue" evidence="2">
    <location>
        <position position="104"/>
    </location>
</feature>
<feature type="region of interest" description="Disordered" evidence="1">
    <location>
        <begin position="30"/>
        <end position="70"/>
    </location>
</feature>
<dbReference type="EMBL" id="JRES01000684">
    <property type="protein sequence ID" value="KNC29170.1"/>
    <property type="molecule type" value="Genomic_DNA"/>
</dbReference>
<dbReference type="Proteomes" id="UP000037069">
    <property type="component" value="Unassembled WGS sequence"/>
</dbReference>
<evidence type="ECO:0000256" key="1">
    <source>
        <dbReference type="SAM" id="MobiDB-lite"/>
    </source>
</evidence>
<organism evidence="2 3">
    <name type="scientific">Lucilia cuprina</name>
    <name type="common">Green bottle fly</name>
    <name type="synonym">Australian sheep blowfly</name>
    <dbReference type="NCBI Taxonomy" id="7375"/>
    <lineage>
        <taxon>Eukaryota</taxon>
        <taxon>Metazoa</taxon>
        <taxon>Ecdysozoa</taxon>
        <taxon>Arthropoda</taxon>
        <taxon>Hexapoda</taxon>
        <taxon>Insecta</taxon>
        <taxon>Pterygota</taxon>
        <taxon>Neoptera</taxon>
        <taxon>Endopterygota</taxon>
        <taxon>Diptera</taxon>
        <taxon>Brachycera</taxon>
        <taxon>Muscomorpha</taxon>
        <taxon>Oestroidea</taxon>
        <taxon>Calliphoridae</taxon>
        <taxon>Luciliinae</taxon>
        <taxon>Lucilia</taxon>
    </lineage>
</organism>
<dbReference type="SUPFAM" id="SSF48371">
    <property type="entry name" value="ARM repeat"/>
    <property type="match status" value="1"/>
</dbReference>
<gene>
    <name evidence="2" type="ORF">FF38_11316</name>
</gene>
<name>A0A0L0CAB0_LUCCU</name>
<evidence type="ECO:0000313" key="2">
    <source>
        <dbReference type="EMBL" id="KNC29170.1"/>
    </source>
</evidence>
<reference evidence="2 3" key="1">
    <citation type="journal article" date="2015" name="Nat. Commun.">
        <title>Lucilia cuprina genome unlocks parasitic fly biology to underpin future interventions.</title>
        <authorList>
            <person name="Anstead C.A."/>
            <person name="Korhonen P.K."/>
            <person name="Young N.D."/>
            <person name="Hall R.S."/>
            <person name="Jex A.R."/>
            <person name="Murali S.C."/>
            <person name="Hughes D.S."/>
            <person name="Lee S.F."/>
            <person name="Perry T."/>
            <person name="Stroehlein A.J."/>
            <person name="Ansell B.R."/>
            <person name="Breugelmans B."/>
            <person name="Hofmann A."/>
            <person name="Qu J."/>
            <person name="Dugan S."/>
            <person name="Lee S.L."/>
            <person name="Chao H."/>
            <person name="Dinh H."/>
            <person name="Han Y."/>
            <person name="Doddapaneni H.V."/>
            <person name="Worley K.C."/>
            <person name="Muzny D.M."/>
            <person name="Ioannidis P."/>
            <person name="Waterhouse R.M."/>
            <person name="Zdobnov E.M."/>
            <person name="James P.J."/>
            <person name="Bagnall N.H."/>
            <person name="Kotze A.C."/>
            <person name="Gibbs R.A."/>
            <person name="Richards S."/>
            <person name="Batterham P."/>
            <person name="Gasser R.B."/>
        </authorList>
    </citation>
    <scope>NUCLEOTIDE SEQUENCE [LARGE SCALE GENOMIC DNA]</scope>
    <source>
        <strain evidence="2 3">LS</strain>
        <tissue evidence="2">Full body</tissue>
    </source>
</reference>
<protein>
    <submittedName>
        <fullName evidence="2">Uncharacterized protein</fullName>
    </submittedName>
</protein>
<evidence type="ECO:0000313" key="3">
    <source>
        <dbReference type="Proteomes" id="UP000037069"/>
    </source>
</evidence>
<dbReference type="Gene3D" id="1.25.10.10">
    <property type="entry name" value="Leucine-rich Repeat Variant"/>
    <property type="match status" value="1"/>
</dbReference>
<proteinExistence type="predicted"/>
<accession>A0A0L0CAB0</accession>
<keyword evidence="3" id="KW-1185">Reference proteome</keyword>
<dbReference type="STRING" id="7375.A0A0L0CAB0"/>
<feature type="compositionally biased region" description="Acidic residues" evidence="1">
    <location>
        <begin position="60"/>
        <end position="70"/>
    </location>
</feature>
<dbReference type="InterPro" id="IPR016024">
    <property type="entry name" value="ARM-type_fold"/>
</dbReference>
<dbReference type="InterPro" id="IPR011989">
    <property type="entry name" value="ARM-like"/>
</dbReference>
<sequence>MLDPLMPLIVPSVLETMILSEEDLFVLEGMDEDDSAQADREQDIKPSLPKTKKGHGQNKDEEEDEEDELEMGLEDWNLRKCSAMTLDCLAMKNAPKVVEVALPV</sequence>
<comment type="caution">
    <text evidence="2">The sequence shown here is derived from an EMBL/GenBank/DDBJ whole genome shotgun (WGS) entry which is preliminary data.</text>
</comment>